<dbReference type="RefSeq" id="WP_194105023.1">
    <property type="nucleotide sequence ID" value="NZ_JADFFM010000001.1"/>
</dbReference>
<dbReference type="SUPFAM" id="SSF49785">
    <property type="entry name" value="Galactose-binding domain-like"/>
    <property type="match status" value="1"/>
</dbReference>
<evidence type="ECO:0000259" key="8">
    <source>
        <dbReference type="Pfam" id="PF18962"/>
    </source>
</evidence>
<keyword evidence="11" id="KW-1185">Reference proteome</keyword>
<dbReference type="Gene3D" id="2.60.120.380">
    <property type="match status" value="1"/>
</dbReference>
<dbReference type="EMBL" id="JADFFM010000001">
    <property type="protein sequence ID" value="MBE9665627.1"/>
    <property type="molecule type" value="Genomic_DNA"/>
</dbReference>
<reference evidence="10 11" key="1">
    <citation type="submission" date="2020-10" db="EMBL/GenBank/DDBJ databases">
        <title>Mucilaginibacter mali sp. nov., isolated from rhizosphere soil of apple orchard.</title>
        <authorList>
            <person name="Lee J.-S."/>
            <person name="Kim H.S."/>
            <person name="Kim J.-S."/>
        </authorList>
    </citation>
    <scope>NUCLEOTIDE SEQUENCE [LARGE SCALE GENOMIC DNA]</scope>
    <source>
        <strain evidence="10 11">KCTC 23157</strain>
    </source>
</reference>
<evidence type="ECO:0000256" key="2">
    <source>
        <dbReference type="ARBA" id="ARBA00022670"/>
    </source>
</evidence>
<feature type="domain" description="Secretion system C-terminal sorting" evidence="8">
    <location>
        <begin position="1172"/>
        <end position="1248"/>
    </location>
</feature>
<comment type="caution">
    <text evidence="10">The sequence shown here is derived from an EMBL/GenBank/DDBJ whole genome shotgun (WGS) entry which is preliminary data.</text>
</comment>
<feature type="domain" description="GEVED" evidence="9">
    <location>
        <begin position="657"/>
        <end position="734"/>
    </location>
</feature>
<dbReference type="Pfam" id="PF00082">
    <property type="entry name" value="Peptidase_S8"/>
    <property type="match status" value="1"/>
</dbReference>
<evidence type="ECO:0000259" key="9">
    <source>
        <dbReference type="Pfam" id="PF20009"/>
    </source>
</evidence>
<dbReference type="SUPFAM" id="SSF52743">
    <property type="entry name" value="Subtilisin-like"/>
    <property type="match status" value="1"/>
</dbReference>
<dbReference type="Gene3D" id="3.40.50.200">
    <property type="entry name" value="Peptidase S8/S53 domain"/>
    <property type="match status" value="1"/>
</dbReference>
<dbReference type="InterPro" id="IPR034058">
    <property type="entry name" value="TagA/B/C/D_pept_dom"/>
</dbReference>
<evidence type="ECO:0000256" key="4">
    <source>
        <dbReference type="ARBA" id="ARBA00022825"/>
    </source>
</evidence>
<feature type="active site" description="Charge relay system" evidence="5">
    <location>
        <position position="386"/>
    </location>
</feature>
<dbReference type="InterPro" id="IPR023828">
    <property type="entry name" value="Peptidase_S8_Ser-AS"/>
</dbReference>
<feature type="active site" description="Charge relay system" evidence="5">
    <location>
        <position position="132"/>
    </location>
</feature>
<evidence type="ECO:0000256" key="5">
    <source>
        <dbReference type="PROSITE-ProRule" id="PRU01240"/>
    </source>
</evidence>
<feature type="domain" description="Peptidase S8/S53" evidence="7">
    <location>
        <begin position="154"/>
        <end position="440"/>
    </location>
</feature>
<keyword evidence="4 5" id="KW-0720">Serine protease</keyword>
<feature type="chain" id="PRO_5047288873" evidence="6">
    <location>
        <begin position="23"/>
        <end position="1250"/>
    </location>
</feature>
<dbReference type="PROSITE" id="PS00138">
    <property type="entry name" value="SUBTILASE_SER"/>
    <property type="match status" value="1"/>
</dbReference>
<dbReference type="PANTHER" id="PTHR43806">
    <property type="entry name" value="PEPTIDASE S8"/>
    <property type="match status" value="1"/>
</dbReference>
<evidence type="ECO:0000313" key="11">
    <source>
        <dbReference type="Proteomes" id="UP000632774"/>
    </source>
</evidence>
<dbReference type="PANTHER" id="PTHR43806:SF11">
    <property type="entry name" value="CEREVISIN-RELATED"/>
    <property type="match status" value="1"/>
</dbReference>
<dbReference type="NCBIfam" id="TIGR04183">
    <property type="entry name" value="Por_Secre_tail"/>
    <property type="match status" value="1"/>
</dbReference>
<keyword evidence="6" id="KW-0732">Signal</keyword>
<sequence length="1250" mass="131576">MTKLYRACIGGLLLLLVGTDMANAQQILVSDAQRRELQNLSVQLNETFKTNQQAAIALAPKYGWPLSHTGRNGAVVKLQGVNERGFPIYLKTHNNTTSAATTGTNTVQPGGLLGLNLSGSSTIMNNKLAIWDGGWVLGSHQEFSGKTISIKDANASVIEHATHVAGTMVAKGVYAPAKGMAFGAATLSSYDFNNDVAEMTAAASTLLLSNHSYGGISGWSFNSSDNRWEWYGLPGDTEDYTFGFYDARTQSWDKIAYNAPYYLIVESSGNSHDETGPAVGSDYWGYRSRTDQTLVDKGPRPAGISSNDAYDVLNSTANAKNILTVGAVNQIPYGPTNRSEVQVASFSSWGPTDDGRIKPDIVGAGVNVLSTNNTSNTSYVTLSGTSMAAPNVTGSIYLLQEYYAQKNAGAFMRAATLKGLVCHTAFDGGNIGPDYIYGWGLLDMKKAAQAITDNGAKSLIKENTLAQGQSQVVNVIASGNGVLSATISWTDVQGTPTAGTIINDRTPKLVNDLDIRISDGTTTFKPWVLDPANPSVAATTGDNIRDNVEQVYIPNTIPGKAYTITISHKGTLVSGPQAYSLIVTGVGGAVYCASAPASSADSRIDNITLSNLNNTPAAGCTSYSDYTNLTVNLEQGKTYPVSITAGTCGANFNKIAKVYIDYNGDGTFDPVTELAATTTVIAGTGTYTGNISIPGTVIADNYTRMRVVLSETSDATTITPCGAYAKGETQDYRVLFTKTSSDAGVVSVNSSTPGGACAGKTNITVHLKNFGSAAISNIPVTVTITNPDNSVITLNETYTFTLPPSAEDDFILQGTFNTISGATYKITATTNLSGDPVTANNSVTTNITTGTPAAATGLQAYFCADTKKYILSGNTDGGLLWYKNATDPLPFAAGSPAYTLQPPVNNTYYAGVNDLSGPVGPASKSAFSAGGYNQFTPSILVSTAVPVIIESAKLYIGNSGKITFSVTDASGQVVSSTTINAVATRTTPGAGAQADDPNDQGKVYILNLLFPTAGNYSINTSYDNTATLFRSNGGVTGYPFNLGGAFRITGNNATSPTNPSDTSYYKNFYYYLYNMQVKSAGCAGTTRQAVTLTKPVITQKDTVLTSSFANGNQWYYNDSIIVAATGQSYIATRSGDYKVGVTINGGCTVFSDPYHYALVPLHPDNSAIGLAVFPVPASTKINVAFKAPDSGTLTLSLVNNAGKIMFTQKQAITSGDFSTTLDISEQMTGTYVLEVILGGKVYGRKILIVR</sequence>
<dbReference type="Pfam" id="PF20009">
    <property type="entry name" value="GEVED"/>
    <property type="match status" value="1"/>
</dbReference>
<dbReference type="InterPro" id="IPR008979">
    <property type="entry name" value="Galactose-bd-like_sf"/>
</dbReference>
<dbReference type="Pfam" id="PF18962">
    <property type="entry name" value="Por_Secre_tail"/>
    <property type="match status" value="1"/>
</dbReference>
<gene>
    <name evidence="10" type="ORF">IRJ18_04585</name>
</gene>
<evidence type="ECO:0000259" key="7">
    <source>
        <dbReference type="Pfam" id="PF00082"/>
    </source>
</evidence>
<dbReference type="InterPro" id="IPR050131">
    <property type="entry name" value="Peptidase_S8_subtilisin-like"/>
</dbReference>
<evidence type="ECO:0000256" key="6">
    <source>
        <dbReference type="SAM" id="SignalP"/>
    </source>
</evidence>
<evidence type="ECO:0000256" key="3">
    <source>
        <dbReference type="ARBA" id="ARBA00022801"/>
    </source>
</evidence>
<feature type="signal peptide" evidence="6">
    <location>
        <begin position="1"/>
        <end position="22"/>
    </location>
</feature>
<organism evidence="10 11">
    <name type="scientific">Mucilaginibacter boryungensis</name>
    <dbReference type="NCBI Taxonomy" id="768480"/>
    <lineage>
        <taxon>Bacteria</taxon>
        <taxon>Pseudomonadati</taxon>
        <taxon>Bacteroidota</taxon>
        <taxon>Sphingobacteriia</taxon>
        <taxon>Sphingobacteriales</taxon>
        <taxon>Sphingobacteriaceae</taxon>
        <taxon>Mucilaginibacter</taxon>
    </lineage>
</organism>
<feature type="active site" description="Charge relay system" evidence="5">
    <location>
        <position position="160"/>
    </location>
</feature>
<evidence type="ECO:0000313" key="10">
    <source>
        <dbReference type="EMBL" id="MBE9665627.1"/>
    </source>
</evidence>
<dbReference type="Proteomes" id="UP000632774">
    <property type="component" value="Unassembled WGS sequence"/>
</dbReference>
<dbReference type="CDD" id="cd04842">
    <property type="entry name" value="Peptidases_S8_Kp43_protease"/>
    <property type="match status" value="1"/>
</dbReference>
<dbReference type="InterPro" id="IPR036852">
    <property type="entry name" value="Peptidase_S8/S53_dom_sf"/>
</dbReference>
<comment type="similarity">
    <text evidence="1 5">Belongs to the peptidase S8 family.</text>
</comment>
<keyword evidence="2 5" id="KW-0645">Protease</keyword>
<evidence type="ECO:0000256" key="1">
    <source>
        <dbReference type="ARBA" id="ARBA00011073"/>
    </source>
</evidence>
<dbReference type="InterPro" id="IPR045474">
    <property type="entry name" value="GEVED"/>
</dbReference>
<name>A0ABR9XE07_9SPHI</name>
<accession>A0ABR9XE07</accession>
<proteinExistence type="inferred from homology"/>
<protein>
    <submittedName>
        <fullName evidence="10">S8 family serine peptidase</fullName>
    </submittedName>
</protein>
<dbReference type="InterPro" id="IPR000209">
    <property type="entry name" value="Peptidase_S8/S53_dom"/>
</dbReference>
<dbReference type="PROSITE" id="PS51892">
    <property type="entry name" value="SUBTILASE"/>
    <property type="match status" value="1"/>
</dbReference>
<dbReference type="InterPro" id="IPR026444">
    <property type="entry name" value="Secre_tail"/>
</dbReference>
<keyword evidence="3 5" id="KW-0378">Hydrolase</keyword>